<sequence>MDATSQNPLQNSALVLFGWPAGHPVVLENIEGFQFITRPPSEHVVVFAIGPEIDDDDRIEELLLSTLRNLFVPNIRGIVILAYADFWTNQREDGVLQAISNTITYLELRFLHLPQPFTDVVIRTTDYIVPIYSRVLSCPADFLQRLPLDQAVRFPGQTDLRVLPPESRLDLFQNGLPIIQHLACILKDTPLLQKLTITLDVGANIGHLLPILATRAPSSVEVEFIEPTTFDLSELWEDDNRFHELEAALIHGLTSLRHHLQDLKIPLAIASPSLLSAIQGSPSSLRFLTIKPTFGICTVSRLRRTADAVDISTYPGFTELEMIRIGVNYYDDINHGSIAALEALFPNARVIQESCSKDFFPLDFIDA</sequence>
<dbReference type="Proteomes" id="UP000027222">
    <property type="component" value="Unassembled WGS sequence"/>
</dbReference>
<protein>
    <submittedName>
        <fullName evidence="1">Uncharacterized protein</fullName>
    </submittedName>
</protein>
<dbReference type="EMBL" id="KL142377">
    <property type="protein sequence ID" value="KDR77303.1"/>
    <property type="molecule type" value="Genomic_DNA"/>
</dbReference>
<accession>A0A067TE88</accession>
<evidence type="ECO:0000313" key="2">
    <source>
        <dbReference type="Proteomes" id="UP000027222"/>
    </source>
</evidence>
<keyword evidence="2" id="KW-1185">Reference proteome</keyword>
<reference evidence="2" key="1">
    <citation type="journal article" date="2014" name="Proc. Natl. Acad. Sci. U.S.A.">
        <title>Extensive sampling of basidiomycete genomes demonstrates inadequacy of the white-rot/brown-rot paradigm for wood decay fungi.</title>
        <authorList>
            <person name="Riley R."/>
            <person name="Salamov A.A."/>
            <person name="Brown D.W."/>
            <person name="Nagy L.G."/>
            <person name="Floudas D."/>
            <person name="Held B.W."/>
            <person name="Levasseur A."/>
            <person name="Lombard V."/>
            <person name="Morin E."/>
            <person name="Otillar R."/>
            <person name="Lindquist E.A."/>
            <person name="Sun H."/>
            <person name="LaButti K.M."/>
            <person name="Schmutz J."/>
            <person name="Jabbour D."/>
            <person name="Luo H."/>
            <person name="Baker S.E."/>
            <person name="Pisabarro A.G."/>
            <person name="Walton J.D."/>
            <person name="Blanchette R.A."/>
            <person name="Henrissat B."/>
            <person name="Martin F."/>
            <person name="Cullen D."/>
            <person name="Hibbett D.S."/>
            <person name="Grigoriev I.V."/>
        </authorList>
    </citation>
    <scope>NUCLEOTIDE SEQUENCE [LARGE SCALE GENOMIC DNA]</scope>
    <source>
        <strain evidence="2">CBS 339.88</strain>
    </source>
</reference>
<evidence type="ECO:0000313" key="1">
    <source>
        <dbReference type="EMBL" id="KDR77303.1"/>
    </source>
</evidence>
<dbReference type="HOGENOM" id="CLU_754484_0_0_1"/>
<gene>
    <name evidence="1" type="ORF">GALMADRAFT_139297</name>
</gene>
<dbReference type="AlphaFoldDB" id="A0A067TE88"/>
<proteinExistence type="predicted"/>
<organism evidence="1 2">
    <name type="scientific">Galerina marginata (strain CBS 339.88)</name>
    <dbReference type="NCBI Taxonomy" id="685588"/>
    <lineage>
        <taxon>Eukaryota</taxon>
        <taxon>Fungi</taxon>
        <taxon>Dikarya</taxon>
        <taxon>Basidiomycota</taxon>
        <taxon>Agaricomycotina</taxon>
        <taxon>Agaricomycetes</taxon>
        <taxon>Agaricomycetidae</taxon>
        <taxon>Agaricales</taxon>
        <taxon>Agaricineae</taxon>
        <taxon>Strophariaceae</taxon>
        <taxon>Galerina</taxon>
    </lineage>
</organism>
<name>A0A067TE88_GALM3</name>